<evidence type="ECO:0000259" key="2">
    <source>
        <dbReference type="Pfam" id="PF04984"/>
    </source>
</evidence>
<dbReference type="Gene3D" id="3.40.50.11790">
    <property type="match status" value="1"/>
</dbReference>
<comment type="caution">
    <text evidence="3">The sequence shown here is derived from an EMBL/GenBank/DDBJ whole genome shotgun (WGS) entry which is preliminary data.</text>
</comment>
<protein>
    <submittedName>
        <fullName evidence="3">Phage tail sheath protein</fullName>
    </submittedName>
</protein>
<comment type="similarity">
    <text evidence="1">Belongs to the myoviridae tail sheath protein family.</text>
</comment>
<keyword evidence="4" id="KW-1185">Reference proteome</keyword>
<sequence>MAGTYSVGETKTRPGVYHRRYSVGGGELAGALNGVGMGIIRANWGPLNKAVAFDPSTNVNAVFGSGNTEDLITEMFSGGISSGYFVRCGTGGTAPTITLKDDAKADVVTITGAYVGDRAFTVSIRDSLTGDDRECIIYEGTTEFLKVTFAADKKEPAGLAAAINAATKDFIAKATAAGSGVMATVTQSAMTKGTQPTTNAASYSASLDAFDAVRGNVICVDTDDAAVHALVQAYITRTFTGGGYLMGCVAENKGVEFDTRTTHAAAFNDEKMHYCVNGALNATGDDYNGYKLAARIGGMIASVASNVALTHTVVKGFVDLDEGLTNSQIEKALKRGCIVLTKNASGQVQIEQGINTLVSPDGDMDAGWKKIRRTKERFELMQRIDDSLDPIVGKLDNDSDGRATVIAMGKAIIAAMVGEKKLTSGDMYEDESNPPQGDSAWFILDIVDKDSLEHVYLAYKFRFATEVSE</sequence>
<proteinExistence type="inferred from homology"/>
<reference evidence="3 4" key="1">
    <citation type="journal article" date="2017" name="Front. Microbiol.">
        <title>New Insights into the Diversity of the Genus Faecalibacterium.</title>
        <authorList>
            <person name="Benevides L."/>
            <person name="Burman S."/>
            <person name="Martin R."/>
            <person name="Robert V."/>
            <person name="Thomas M."/>
            <person name="Miquel S."/>
            <person name="Chain F."/>
            <person name="Sokol H."/>
            <person name="Bermudez-Humaran L.G."/>
            <person name="Morrison M."/>
            <person name="Langella P."/>
            <person name="Azevedo V.A."/>
            <person name="Chatel J.M."/>
            <person name="Soares S."/>
        </authorList>
    </citation>
    <scope>NUCLEOTIDE SEQUENCE [LARGE SCALE GENOMIC DNA]</scope>
    <source>
        <strain evidence="4">CNCM I-4540</strain>
    </source>
</reference>
<feature type="domain" description="Tail sheath protein subtilisin-like" evidence="2">
    <location>
        <begin position="200"/>
        <end position="356"/>
    </location>
</feature>
<dbReference type="Proteomes" id="UP000220752">
    <property type="component" value="Unassembled WGS sequence"/>
</dbReference>
<dbReference type="Gene3D" id="3.30.1370.220">
    <property type="match status" value="1"/>
</dbReference>
<dbReference type="EMBL" id="NMTQ01000037">
    <property type="protein sequence ID" value="PDX57377.1"/>
    <property type="molecule type" value="Genomic_DNA"/>
</dbReference>
<accession>A0A2A6Z7P7</accession>
<name>A0A2A6Z7P7_9FIRM</name>
<dbReference type="AlphaFoldDB" id="A0A2A6Z7P7"/>
<dbReference type="InterPro" id="IPR035089">
    <property type="entry name" value="Phage_sheath_subtilisin"/>
</dbReference>
<organism evidence="3 4">
    <name type="scientific">Faecalibacterium langellae</name>
    <dbReference type="NCBI Taxonomy" id="3435293"/>
    <lineage>
        <taxon>Bacteria</taxon>
        <taxon>Bacillati</taxon>
        <taxon>Bacillota</taxon>
        <taxon>Clostridia</taxon>
        <taxon>Eubacteriales</taxon>
        <taxon>Oscillospiraceae</taxon>
        <taxon>Faecalibacterium</taxon>
    </lineage>
</organism>
<evidence type="ECO:0000313" key="4">
    <source>
        <dbReference type="Proteomes" id="UP000220752"/>
    </source>
</evidence>
<evidence type="ECO:0000313" key="3">
    <source>
        <dbReference type="EMBL" id="PDX57377.1"/>
    </source>
</evidence>
<dbReference type="Pfam" id="PF04984">
    <property type="entry name" value="Phage_sheath_1"/>
    <property type="match status" value="1"/>
</dbReference>
<evidence type="ECO:0000256" key="1">
    <source>
        <dbReference type="ARBA" id="ARBA00008005"/>
    </source>
</evidence>
<gene>
    <name evidence="3" type="ORF">CGS46_12700</name>
</gene>